<dbReference type="EMBL" id="JAPDGR010000707">
    <property type="protein sequence ID" value="KAJ2988025.1"/>
    <property type="molecule type" value="Genomic_DNA"/>
</dbReference>
<gene>
    <name evidence="1" type="ORF">NUW58_g4192</name>
</gene>
<protein>
    <submittedName>
        <fullName evidence="1">Uncharacterized protein</fullName>
    </submittedName>
</protein>
<accession>A0ACC1P7H4</accession>
<dbReference type="Proteomes" id="UP001143856">
    <property type="component" value="Unassembled WGS sequence"/>
</dbReference>
<comment type="caution">
    <text evidence="1">The sequence shown here is derived from an EMBL/GenBank/DDBJ whole genome shotgun (WGS) entry which is preliminary data.</text>
</comment>
<keyword evidence="2" id="KW-1185">Reference proteome</keyword>
<name>A0ACC1P7H4_9PEZI</name>
<proteinExistence type="predicted"/>
<sequence length="1092" mass="123582">MHLISSRTDEKHKRYEIHEFFGDNIPKYAILSHTWGEGEVTFQDIQHLTERVKTKQGFKKIAYTCDQAERDGLSWAWVDTCCIDKSSSAELSEAINSMYGWYDDSATCYAYLVDVPVGDDPFAKKSAFRWSRWFTRGWTLQELIAPREVKFYDEEWGTIGTKGGTKGITALTYPPGDEQEQQKDLGKLLGGITGIPEDCLVGHRSPSWYSVAKRMSWASKRRCTRVEDFAYCLMGIFGVNMPLLYGEGERAFIRLQEEIMKDIDDHSLFAWTLPMGDNQGWSSHSVFAHSPAEFSRSGNIIPVREELGDPSVVTRRGLKINLKLQPAETSHQHRRNCMSEAFCAILNCAREQDTTRRIAMVLIPEISVGTDQQLSFYRCGMTEHVIATNYSESGTFHTIYIHKNLPPNILYFSPSPLLSRQRRLERAYSRVNSVQRMRHLAIKFLSLRKYGEAQGLYYQIQHRVEQEFGGSHPSTLMCFDDLGLVMQGLGEYETAETYHRITLEAREIVLGKDDPDTLMSLENLALALQGLRKYEKAEMLHRQVLEGREKVLGKDHWDTLTSLSNMALVLSDLGKPEEAETFHRRALEGREVVLGRFHPDTLTSLANLVLTVRALGRRERLEGLFDWTQIAEDLGREHPNTQTSLRDLVLALRDLRNDEEAEANRARELLSPDTMETHAQGSASDLATKSQDPHQTTATASKLDRMSHIAQTTQEGRTLWTPQIPKVSRIAFGIGGCIQSRVQIRSEDAWVSCMEDFAAFIRTVPFKSARPIKIAVLDYGFDDALDIHDDNIAWIKSFSPVQSQTDMMNKYFSRPSGKHWRRISALISHICPKSRLYIALLEESSNSESNGKIHPTKESTAKAIRWALECGVDVICLSGIIDKDPDVYWPPEVRNAFHRAELAKVLVLHSPFDYRDTSSSGSRFTCAAMGGRTGPGIPIRKADLEFPAQRITFINSEEMTESYESDDAVAIAAASGLAGVLLYCYKLVSEHEPSSYLKRVSYALRILVNEPGVFKVRDFFGRKFEDLLLSSRAGEPGETSVTISEQTWNATSKKALYLLMESLIPDGSGLEEYEVESLNVTRFEGVTLTHRR</sequence>
<organism evidence="1 2">
    <name type="scientific">Xylaria curta</name>
    <dbReference type="NCBI Taxonomy" id="42375"/>
    <lineage>
        <taxon>Eukaryota</taxon>
        <taxon>Fungi</taxon>
        <taxon>Dikarya</taxon>
        <taxon>Ascomycota</taxon>
        <taxon>Pezizomycotina</taxon>
        <taxon>Sordariomycetes</taxon>
        <taxon>Xylariomycetidae</taxon>
        <taxon>Xylariales</taxon>
        <taxon>Xylariaceae</taxon>
        <taxon>Xylaria</taxon>
    </lineage>
</organism>
<evidence type="ECO:0000313" key="1">
    <source>
        <dbReference type="EMBL" id="KAJ2988025.1"/>
    </source>
</evidence>
<reference evidence="1" key="1">
    <citation type="submission" date="2022-10" db="EMBL/GenBank/DDBJ databases">
        <title>Genome Sequence of Xylaria curta.</title>
        <authorList>
            <person name="Buettner E."/>
        </authorList>
    </citation>
    <scope>NUCLEOTIDE SEQUENCE</scope>
    <source>
        <strain evidence="1">Babe10</strain>
    </source>
</reference>
<evidence type="ECO:0000313" key="2">
    <source>
        <dbReference type="Proteomes" id="UP001143856"/>
    </source>
</evidence>